<dbReference type="PROSITE" id="PS50943">
    <property type="entry name" value="HTH_CROC1"/>
    <property type="match status" value="1"/>
</dbReference>
<dbReference type="Pfam" id="PF19054">
    <property type="entry name" value="DUF5753"/>
    <property type="match status" value="1"/>
</dbReference>
<gene>
    <name evidence="2" type="ORF">BLA60_11620</name>
</gene>
<protein>
    <submittedName>
        <fullName evidence="2">DNA-binding protein</fullName>
    </submittedName>
</protein>
<organism evidence="2 3">
    <name type="scientific">Actinophytocola xinjiangensis</name>
    <dbReference type="NCBI Taxonomy" id="485602"/>
    <lineage>
        <taxon>Bacteria</taxon>
        <taxon>Bacillati</taxon>
        <taxon>Actinomycetota</taxon>
        <taxon>Actinomycetes</taxon>
        <taxon>Pseudonocardiales</taxon>
        <taxon>Pseudonocardiaceae</taxon>
    </lineage>
</organism>
<dbReference type="SMART" id="SM00530">
    <property type="entry name" value="HTH_XRE"/>
    <property type="match status" value="1"/>
</dbReference>
<name>A0A7Z0WNC8_9PSEU</name>
<dbReference type="EMBL" id="MSIF01000004">
    <property type="protein sequence ID" value="OLF11588.1"/>
    <property type="molecule type" value="Genomic_DNA"/>
</dbReference>
<proteinExistence type="predicted"/>
<keyword evidence="2" id="KW-0238">DNA-binding</keyword>
<dbReference type="GO" id="GO:0003677">
    <property type="term" value="F:DNA binding"/>
    <property type="evidence" value="ECO:0007669"/>
    <property type="project" value="UniProtKB-KW"/>
</dbReference>
<evidence type="ECO:0000259" key="1">
    <source>
        <dbReference type="PROSITE" id="PS50943"/>
    </source>
</evidence>
<dbReference type="CDD" id="cd00093">
    <property type="entry name" value="HTH_XRE"/>
    <property type="match status" value="1"/>
</dbReference>
<dbReference type="Gene3D" id="1.10.260.40">
    <property type="entry name" value="lambda repressor-like DNA-binding domains"/>
    <property type="match status" value="1"/>
</dbReference>
<comment type="caution">
    <text evidence="2">The sequence shown here is derived from an EMBL/GenBank/DDBJ whole genome shotgun (WGS) entry which is preliminary data.</text>
</comment>
<dbReference type="InterPro" id="IPR010982">
    <property type="entry name" value="Lambda_DNA-bd_dom_sf"/>
</dbReference>
<dbReference type="InterPro" id="IPR001387">
    <property type="entry name" value="Cro/C1-type_HTH"/>
</dbReference>
<dbReference type="SUPFAM" id="SSF47413">
    <property type="entry name" value="lambda repressor-like DNA-binding domains"/>
    <property type="match status" value="1"/>
</dbReference>
<evidence type="ECO:0000313" key="3">
    <source>
        <dbReference type="Proteomes" id="UP000185696"/>
    </source>
</evidence>
<accession>A0A7Z0WNC8</accession>
<evidence type="ECO:0000313" key="2">
    <source>
        <dbReference type="EMBL" id="OLF11588.1"/>
    </source>
</evidence>
<reference evidence="2 3" key="1">
    <citation type="submission" date="2016-12" db="EMBL/GenBank/DDBJ databases">
        <title>The draft genome sequence of Actinophytocola xinjiangensis.</title>
        <authorList>
            <person name="Wang W."/>
            <person name="Yuan L."/>
        </authorList>
    </citation>
    <scope>NUCLEOTIDE SEQUENCE [LARGE SCALE GENOMIC DNA]</scope>
    <source>
        <strain evidence="2 3">CGMCC 4.4663</strain>
    </source>
</reference>
<dbReference type="Proteomes" id="UP000185696">
    <property type="component" value="Unassembled WGS sequence"/>
</dbReference>
<dbReference type="InterPro" id="IPR043917">
    <property type="entry name" value="DUF5753"/>
</dbReference>
<dbReference type="AlphaFoldDB" id="A0A7Z0WNC8"/>
<feature type="domain" description="HTH cro/C1-type" evidence="1">
    <location>
        <begin position="18"/>
        <end position="73"/>
    </location>
</feature>
<dbReference type="Pfam" id="PF13560">
    <property type="entry name" value="HTH_31"/>
    <property type="match status" value="1"/>
</dbReference>
<sequence length="281" mass="32069">MVAHVSRSAVRRWIAIELKRLREDAGYETDEVAARISKGVGAYRHYENNVRMPSASDMEVLLTWYGKPERADFFRELLRAAHRGKDWWTSFTTAVPDWFELYLGLEYGAARISSYDTVIPGLLQTREYAEALIRSGEHHLTEEQVAEQVEMRMARQQTLLRDVGAPQLWSVLDEGAVQRVVGGPEVMRAQLEHLTTMSKRSNVEIQMLPNSVGAHPGMDGAFAILDYPAAFTGDPGTVYVQTRLRGIYYENMAEVTDYRRVFERLQMLALRPDESREALAR</sequence>
<keyword evidence="3" id="KW-1185">Reference proteome</keyword>
<dbReference type="RefSeq" id="WP_075132823.1">
    <property type="nucleotide sequence ID" value="NZ_MSIF01000004.1"/>
</dbReference>